<dbReference type="Proteomes" id="UP000215738">
    <property type="component" value="Unassembled WGS sequence"/>
</dbReference>
<comment type="caution">
    <text evidence="1">The sequence shown here is derived from an EMBL/GenBank/DDBJ whole genome shotgun (WGS) entry which is preliminary data.</text>
</comment>
<sequence length="60" mass="7119">MKNIESNIELSTHIEVEILKKKNCILHIKDELYVILKSKGKRFIYYKCQAFLPDTYKSSI</sequence>
<accession>A0ABX4FLN7</accession>
<proteinExistence type="predicted"/>
<organism evidence="1 2">
    <name type="scientific">Actinobacillus seminis</name>
    <dbReference type="NCBI Taxonomy" id="722"/>
    <lineage>
        <taxon>Bacteria</taxon>
        <taxon>Pseudomonadati</taxon>
        <taxon>Pseudomonadota</taxon>
        <taxon>Gammaproteobacteria</taxon>
        <taxon>Pasteurellales</taxon>
        <taxon>Pasteurellaceae</taxon>
        <taxon>Actinobacillus</taxon>
    </lineage>
</organism>
<evidence type="ECO:0000313" key="2">
    <source>
        <dbReference type="Proteomes" id="UP000215738"/>
    </source>
</evidence>
<reference evidence="1 2" key="1">
    <citation type="submission" date="2017-07" db="EMBL/GenBank/DDBJ databases">
        <title>Virulence factors identified in Actinobacillus seminis.</title>
        <authorList>
            <person name="Negrete-Abascal E."/>
            <person name="Vaca-Pacheco S."/>
            <person name="Montes-Garcia F."/>
            <person name="Leyto-Gil A.M."/>
            <person name="Fragoso-Garcia E."/>
            <person name="Carvente-Garcia R."/>
            <person name="Perez-Agueros S."/>
            <person name="Castelan-Sanchez H.G."/>
            <person name="Garcia-Molina A."/>
            <person name="Villamar T.E."/>
            <person name="Vazquez-Cruz C."/>
        </authorList>
    </citation>
    <scope>NUCLEOTIDE SEQUENCE [LARGE SCALE GENOMIC DNA]</scope>
    <source>
        <strain evidence="1 2">ATCC 15768</strain>
    </source>
</reference>
<protein>
    <submittedName>
        <fullName evidence="1">Uncharacterized protein</fullName>
    </submittedName>
</protein>
<keyword evidence="2" id="KW-1185">Reference proteome</keyword>
<gene>
    <name evidence="1" type="ORF">CFY87_08275</name>
</gene>
<evidence type="ECO:0000313" key="1">
    <source>
        <dbReference type="EMBL" id="OZN24459.1"/>
    </source>
</evidence>
<name>A0ABX4FLN7_9PAST</name>
<dbReference type="EMBL" id="NLFK01000008">
    <property type="protein sequence ID" value="OZN24459.1"/>
    <property type="molecule type" value="Genomic_DNA"/>
</dbReference>